<evidence type="ECO:0000256" key="10">
    <source>
        <dbReference type="ARBA" id="ARBA00033270"/>
    </source>
</evidence>
<accession>A0A1E5Q8V4</accession>
<dbReference type="GO" id="GO:0008955">
    <property type="term" value="F:peptidoglycan glycosyltransferase activity"/>
    <property type="evidence" value="ECO:0007669"/>
    <property type="project" value="UniProtKB-EC"/>
</dbReference>
<dbReference type="GO" id="GO:0008360">
    <property type="term" value="P:regulation of cell shape"/>
    <property type="evidence" value="ECO:0007669"/>
    <property type="project" value="UniProtKB-KW"/>
</dbReference>
<feature type="transmembrane region" description="Helical" evidence="16">
    <location>
        <begin position="276"/>
        <end position="293"/>
    </location>
</feature>
<feature type="transmembrane region" description="Helical" evidence="16">
    <location>
        <begin position="342"/>
        <end position="364"/>
    </location>
</feature>
<dbReference type="GO" id="GO:0051301">
    <property type="term" value="P:cell division"/>
    <property type="evidence" value="ECO:0007669"/>
    <property type="project" value="UniProtKB-KW"/>
</dbReference>
<dbReference type="Proteomes" id="UP000095347">
    <property type="component" value="Unassembled WGS sequence"/>
</dbReference>
<proteinExistence type="inferred from homology"/>
<keyword evidence="8 16" id="KW-0472">Membrane</keyword>
<comment type="subcellular location">
    <subcellularLocation>
        <location evidence="1">Membrane</location>
        <topology evidence="1">Multi-pass membrane protein</topology>
    </subcellularLocation>
</comment>
<evidence type="ECO:0000256" key="1">
    <source>
        <dbReference type="ARBA" id="ARBA00004141"/>
    </source>
</evidence>
<dbReference type="GO" id="GO:0009252">
    <property type="term" value="P:peptidoglycan biosynthetic process"/>
    <property type="evidence" value="ECO:0007669"/>
    <property type="project" value="UniProtKB-KW"/>
</dbReference>
<feature type="transmembrane region" description="Helical" evidence="16">
    <location>
        <begin position="61"/>
        <end position="78"/>
    </location>
</feature>
<evidence type="ECO:0000256" key="15">
    <source>
        <dbReference type="ARBA" id="ARBA00049902"/>
    </source>
</evidence>
<feature type="transmembrane region" description="Helical" evidence="16">
    <location>
        <begin position="85"/>
        <end position="105"/>
    </location>
</feature>
<evidence type="ECO:0000256" key="5">
    <source>
        <dbReference type="ARBA" id="ARBA00022960"/>
    </source>
</evidence>
<evidence type="ECO:0000256" key="13">
    <source>
        <dbReference type="ARBA" id="ARBA00041418"/>
    </source>
</evidence>
<dbReference type="EMBL" id="MCGG01000018">
    <property type="protein sequence ID" value="OEJ67894.1"/>
    <property type="molecule type" value="Genomic_DNA"/>
</dbReference>
<dbReference type="EC" id="2.4.99.28" evidence="14"/>
<comment type="similarity">
    <text evidence="11">Belongs to the SEDS family. FtsW subfamily.</text>
</comment>
<comment type="catalytic activity">
    <reaction evidence="15">
        <text>[GlcNAc-(1-&gt;4)-Mur2Ac(oyl-L-Ala-gamma-D-Glu-L-Lys-D-Ala-D-Ala)](n)-di-trans,octa-cis-undecaprenyl diphosphate + beta-D-GlcNAc-(1-&gt;4)-Mur2Ac(oyl-L-Ala-gamma-D-Glu-L-Lys-D-Ala-D-Ala)-di-trans,octa-cis-undecaprenyl diphosphate = [GlcNAc-(1-&gt;4)-Mur2Ac(oyl-L-Ala-gamma-D-Glu-L-Lys-D-Ala-D-Ala)](n+1)-di-trans,octa-cis-undecaprenyl diphosphate + di-trans,octa-cis-undecaprenyl diphosphate + H(+)</text>
        <dbReference type="Rhea" id="RHEA:23708"/>
        <dbReference type="Rhea" id="RHEA-COMP:9602"/>
        <dbReference type="Rhea" id="RHEA-COMP:9603"/>
        <dbReference type="ChEBI" id="CHEBI:15378"/>
        <dbReference type="ChEBI" id="CHEBI:58405"/>
        <dbReference type="ChEBI" id="CHEBI:60033"/>
        <dbReference type="ChEBI" id="CHEBI:78435"/>
        <dbReference type="EC" id="2.4.99.28"/>
    </reaction>
</comment>
<feature type="transmembrane region" description="Helical" evidence="16">
    <location>
        <begin position="21"/>
        <end position="41"/>
    </location>
</feature>
<dbReference type="PANTHER" id="PTHR30474:SF2">
    <property type="entry name" value="PEPTIDOGLYCAN GLYCOSYLTRANSFERASE FTSW-RELATED"/>
    <property type="match status" value="1"/>
</dbReference>
<keyword evidence="3" id="KW-0808">Transferase</keyword>
<dbReference type="OrthoDB" id="9768187at2"/>
<gene>
    <name evidence="17" type="ORF">BEN30_07800</name>
</gene>
<evidence type="ECO:0000256" key="4">
    <source>
        <dbReference type="ARBA" id="ARBA00022692"/>
    </source>
</evidence>
<evidence type="ECO:0000256" key="16">
    <source>
        <dbReference type="SAM" id="Phobius"/>
    </source>
</evidence>
<evidence type="ECO:0000256" key="11">
    <source>
        <dbReference type="ARBA" id="ARBA00038053"/>
    </source>
</evidence>
<keyword evidence="5" id="KW-0133">Cell shape</keyword>
<keyword evidence="7 16" id="KW-1133">Transmembrane helix</keyword>
<evidence type="ECO:0000256" key="2">
    <source>
        <dbReference type="ARBA" id="ARBA00022676"/>
    </source>
</evidence>
<dbReference type="STRING" id="28181.BEN30_07800"/>
<dbReference type="RefSeq" id="WP_069957483.1">
    <property type="nucleotide sequence ID" value="NZ_MCGG01000018.1"/>
</dbReference>
<dbReference type="GO" id="GO:0032153">
    <property type="term" value="C:cell division site"/>
    <property type="evidence" value="ECO:0007669"/>
    <property type="project" value="TreeGrafter"/>
</dbReference>
<evidence type="ECO:0000313" key="17">
    <source>
        <dbReference type="EMBL" id="OEJ67894.1"/>
    </source>
</evidence>
<evidence type="ECO:0000256" key="14">
    <source>
        <dbReference type="ARBA" id="ARBA00044770"/>
    </source>
</evidence>
<dbReference type="AlphaFoldDB" id="A0A1E5Q8V4"/>
<feature type="transmembrane region" description="Helical" evidence="16">
    <location>
        <begin position="148"/>
        <end position="167"/>
    </location>
</feature>
<keyword evidence="18" id="KW-1185">Reference proteome</keyword>
<keyword evidence="6" id="KW-0573">Peptidoglycan synthesis</keyword>
<feature type="transmembrane region" description="Helical" evidence="16">
    <location>
        <begin position="179"/>
        <end position="204"/>
    </location>
</feature>
<keyword evidence="4 16" id="KW-0812">Transmembrane</keyword>
<dbReference type="GO" id="GO:0015648">
    <property type="term" value="F:lipid-linked peptidoglycan transporter activity"/>
    <property type="evidence" value="ECO:0007669"/>
    <property type="project" value="TreeGrafter"/>
</dbReference>
<keyword evidence="17" id="KW-0131">Cell cycle</keyword>
<feature type="transmembrane region" description="Helical" evidence="16">
    <location>
        <begin position="305"/>
        <end position="327"/>
    </location>
</feature>
<dbReference type="Pfam" id="PF01098">
    <property type="entry name" value="FTSW_RODA_SPOVE"/>
    <property type="match status" value="1"/>
</dbReference>
<evidence type="ECO:0000256" key="3">
    <source>
        <dbReference type="ARBA" id="ARBA00022679"/>
    </source>
</evidence>
<keyword evidence="17" id="KW-0132">Cell division</keyword>
<dbReference type="GO" id="GO:0005886">
    <property type="term" value="C:plasma membrane"/>
    <property type="evidence" value="ECO:0007669"/>
    <property type="project" value="TreeGrafter"/>
</dbReference>
<protein>
    <recommendedName>
        <fullName evidence="12">Probable peptidoglycan glycosyltransferase FtsW</fullName>
        <ecNumber evidence="14">2.4.99.28</ecNumber>
    </recommendedName>
    <alternativeName>
        <fullName evidence="13">Cell division protein FtsW</fullName>
    </alternativeName>
    <alternativeName>
        <fullName evidence="10">Cell wall polymerase</fullName>
    </alternativeName>
    <alternativeName>
        <fullName evidence="9">Peptidoglycan polymerase</fullName>
    </alternativeName>
</protein>
<sequence length="387" mass="41805">MSTFTRTDTSIISRWWWTIDRVTLVSVIIIAALGAILVLAASPAVAERIGLDNFYFVRRHFVFLPMALAVMVATSLLTPQGVRRLALLVFAGGLLAMIAVLFIGFETKGATRWVYIAGFSLQPSEFIKPSFAIVSAWMFSAQKLDDDVPGYAIAFFLFVFVVGLLLLQPDFGMSIVVSCVWAVQFFIAGLPLVLVGALALLFILGGFGVYLGFEHVRVRIDRFLDPAGGVGYQVEKSLDAFQNGGLFGRGPGEGRVKEVLPDAHTDFILAVAGEEFGLVLCLLIVVLFSIIVLRGFARVFKDSDFFVMVAVAGLLTQFALQAIVNIASTTNLIPPKGMTLPFISYGGSSTLALALGMGMVLALTRVRPGQTNTRARLHGVKLGRGSL</sequence>
<keyword evidence="2" id="KW-0328">Glycosyltransferase</keyword>
<evidence type="ECO:0000256" key="6">
    <source>
        <dbReference type="ARBA" id="ARBA00022984"/>
    </source>
</evidence>
<evidence type="ECO:0000256" key="9">
    <source>
        <dbReference type="ARBA" id="ARBA00032370"/>
    </source>
</evidence>
<name>A0A1E5Q8V4_9PROT</name>
<reference evidence="18" key="1">
    <citation type="submission" date="2016-07" db="EMBL/GenBank/DDBJ databases">
        <authorList>
            <person name="Florea S."/>
            <person name="Webb J.S."/>
            <person name="Jaromczyk J."/>
            <person name="Schardl C.L."/>
        </authorList>
    </citation>
    <scope>NUCLEOTIDE SEQUENCE [LARGE SCALE GENOMIC DNA]</scope>
    <source>
        <strain evidence="18">MV-1</strain>
    </source>
</reference>
<dbReference type="InterPro" id="IPR001182">
    <property type="entry name" value="FtsW/RodA"/>
</dbReference>
<evidence type="ECO:0000256" key="8">
    <source>
        <dbReference type="ARBA" id="ARBA00023136"/>
    </source>
</evidence>
<evidence type="ECO:0000256" key="12">
    <source>
        <dbReference type="ARBA" id="ARBA00041185"/>
    </source>
</evidence>
<dbReference type="PANTHER" id="PTHR30474">
    <property type="entry name" value="CELL CYCLE PROTEIN"/>
    <property type="match status" value="1"/>
</dbReference>
<evidence type="ECO:0000313" key="18">
    <source>
        <dbReference type="Proteomes" id="UP000095347"/>
    </source>
</evidence>
<evidence type="ECO:0000256" key="7">
    <source>
        <dbReference type="ARBA" id="ARBA00022989"/>
    </source>
</evidence>
<comment type="caution">
    <text evidence="17">The sequence shown here is derived from an EMBL/GenBank/DDBJ whole genome shotgun (WGS) entry which is preliminary data.</text>
</comment>
<organism evidence="17 18">
    <name type="scientific">Magnetovibrio blakemorei</name>
    <dbReference type="NCBI Taxonomy" id="28181"/>
    <lineage>
        <taxon>Bacteria</taxon>
        <taxon>Pseudomonadati</taxon>
        <taxon>Pseudomonadota</taxon>
        <taxon>Alphaproteobacteria</taxon>
        <taxon>Rhodospirillales</taxon>
        <taxon>Magnetovibrionaceae</taxon>
        <taxon>Magnetovibrio</taxon>
    </lineage>
</organism>